<dbReference type="Pfam" id="PF02517">
    <property type="entry name" value="Rce1-like"/>
    <property type="match status" value="1"/>
</dbReference>
<sequence>MTPGWIDHVFVILALLLIFPIAGWWSFQRFLARAESDRESALLREYRETLLWLFGLGAAVTAIWLLHARSLEALFFREPVWGSPGFVTGLLVALVLAIVARPIAVGLSRKMSEAFANALGKFALFLPTTPRALALAILVSLAAGLFEEVAYRGYLLPYFENFLPLWGAVIASSVLFGLGHIYQGVAGTVSTTFIGLVMALAYLATGSLWVAIGLHALLDISSMLMAYLALRERNPARV</sequence>
<proteinExistence type="predicted"/>
<feature type="transmembrane region" description="Helical" evidence="1">
    <location>
        <begin position="185"/>
        <end position="203"/>
    </location>
</feature>
<dbReference type="PANTHER" id="PTHR39430">
    <property type="entry name" value="MEMBRANE-ASSOCIATED PROTEASE-RELATED"/>
    <property type="match status" value="1"/>
</dbReference>
<feature type="transmembrane region" description="Helical" evidence="1">
    <location>
        <begin position="86"/>
        <end position="107"/>
    </location>
</feature>
<feature type="transmembrane region" description="Helical" evidence="1">
    <location>
        <begin position="48"/>
        <end position="66"/>
    </location>
</feature>
<reference evidence="3 4" key="1">
    <citation type="submission" date="2023-05" db="EMBL/GenBank/DDBJ databases">
        <authorList>
            <person name="Guo Y."/>
        </authorList>
    </citation>
    <scope>NUCLEOTIDE SEQUENCE [LARGE SCALE GENOMIC DNA]</scope>
    <source>
        <strain evidence="3 4">GR2756</strain>
    </source>
</reference>
<organism evidence="3 4">
    <name type="scientific">Sphingosinicella rhizophila</name>
    <dbReference type="NCBI Taxonomy" id="3050082"/>
    <lineage>
        <taxon>Bacteria</taxon>
        <taxon>Pseudomonadati</taxon>
        <taxon>Pseudomonadota</taxon>
        <taxon>Alphaproteobacteria</taxon>
        <taxon>Sphingomonadales</taxon>
        <taxon>Sphingosinicellaceae</taxon>
        <taxon>Sphingosinicella</taxon>
    </lineage>
</organism>
<keyword evidence="1" id="KW-0812">Transmembrane</keyword>
<dbReference type="Proteomes" id="UP001259572">
    <property type="component" value="Unassembled WGS sequence"/>
</dbReference>
<gene>
    <name evidence="3" type="ORF">RQX22_06320</name>
</gene>
<keyword evidence="4" id="KW-1185">Reference proteome</keyword>
<dbReference type="RefSeq" id="WP_315724732.1">
    <property type="nucleotide sequence ID" value="NZ_JAVUPU010000003.1"/>
</dbReference>
<evidence type="ECO:0000259" key="2">
    <source>
        <dbReference type="Pfam" id="PF02517"/>
    </source>
</evidence>
<dbReference type="InterPro" id="IPR003675">
    <property type="entry name" value="Rce1/LyrA-like_dom"/>
</dbReference>
<comment type="caution">
    <text evidence="3">The sequence shown here is derived from an EMBL/GenBank/DDBJ whole genome shotgun (WGS) entry which is preliminary data.</text>
</comment>
<accession>A0ABU3Q574</accession>
<keyword evidence="1" id="KW-1133">Transmembrane helix</keyword>
<feature type="transmembrane region" description="Helical" evidence="1">
    <location>
        <begin position="158"/>
        <end position="178"/>
    </location>
</feature>
<dbReference type="PANTHER" id="PTHR39430:SF1">
    <property type="entry name" value="PROTEASE"/>
    <property type="match status" value="1"/>
</dbReference>
<evidence type="ECO:0000313" key="3">
    <source>
        <dbReference type="EMBL" id="MDT9598561.1"/>
    </source>
</evidence>
<feature type="transmembrane region" description="Helical" evidence="1">
    <location>
        <begin position="209"/>
        <end position="230"/>
    </location>
</feature>
<protein>
    <submittedName>
        <fullName evidence="3">Type II CAAX endopeptidase family protein</fullName>
    </submittedName>
</protein>
<evidence type="ECO:0000256" key="1">
    <source>
        <dbReference type="SAM" id="Phobius"/>
    </source>
</evidence>
<name>A0ABU3Q574_9SPHN</name>
<feature type="domain" description="CAAX prenyl protease 2/Lysostaphin resistance protein A-like" evidence="2">
    <location>
        <begin position="132"/>
        <end position="220"/>
    </location>
</feature>
<feature type="transmembrane region" description="Helical" evidence="1">
    <location>
        <begin position="119"/>
        <end position="146"/>
    </location>
</feature>
<keyword evidence="1" id="KW-0472">Membrane</keyword>
<dbReference type="EMBL" id="JAVUPU010000003">
    <property type="protein sequence ID" value="MDT9598561.1"/>
    <property type="molecule type" value="Genomic_DNA"/>
</dbReference>
<evidence type="ECO:0000313" key="4">
    <source>
        <dbReference type="Proteomes" id="UP001259572"/>
    </source>
</evidence>
<feature type="transmembrane region" description="Helical" evidence="1">
    <location>
        <begin position="6"/>
        <end position="27"/>
    </location>
</feature>